<dbReference type="EMBL" id="JAHQZT010000010">
    <property type="protein sequence ID" value="MBV0933609.1"/>
    <property type="molecule type" value="Genomic_DNA"/>
</dbReference>
<dbReference type="Pfam" id="PF03843">
    <property type="entry name" value="Slp"/>
    <property type="match status" value="1"/>
</dbReference>
<keyword evidence="3" id="KW-1185">Reference proteome</keyword>
<feature type="signal peptide" evidence="1">
    <location>
        <begin position="1"/>
        <end position="18"/>
    </location>
</feature>
<organism evidence="2 3">
    <name type="scientific">Marinobacterium weihaiense</name>
    <dbReference type="NCBI Taxonomy" id="2851016"/>
    <lineage>
        <taxon>Bacteria</taxon>
        <taxon>Pseudomonadati</taxon>
        <taxon>Pseudomonadota</taxon>
        <taxon>Gammaproteobacteria</taxon>
        <taxon>Oceanospirillales</taxon>
        <taxon>Oceanospirillaceae</taxon>
        <taxon>Marinobacterium</taxon>
    </lineage>
</organism>
<dbReference type="InterPro" id="IPR004658">
    <property type="entry name" value="OMP_Slp"/>
</dbReference>
<evidence type="ECO:0000313" key="2">
    <source>
        <dbReference type="EMBL" id="MBV0933609.1"/>
    </source>
</evidence>
<gene>
    <name evidence="2" type="ORF">KTN04_09695</name>
</gene>
<dbReference type="PANTHER" id="PTHR37530">
    <property type="entry name" value="OUTER MEMBRANE PROTEIN SLP"/>
    <property type="match status" value="1"/>
</dbReference>
<dbReference type="PROSITE" id="PS51257">
    <property type="entry name" value="PROKAR_LIPOPROTEIN"/>
    <property type="match status" value="1"/>
</dbReference>
<accession>A0ABS6MBD6</accession>
<reference evidence="2 3" key="1">
    <citation type="submission" date="2021-06" db="EMBL/GenBank/DDBJ databases">
        <title>Bacterium isolated from marine sediment.</title>
        <authorList>
            <person name="Zhu K.-L."/>
            <person name="Du Z.-J."/>
            <person name="Liang Q.-Y."/>
        </authorList>
    </citation>
    <scope>NUCLEOTIDE SEQUENCE [LARGE SCALE GENOMIC DNA]</scope>
    <source>
        <strain evidence="2 3">A346</strain>
    </source>
</reference>
<keyword evidence="1" id="KW-0732">Signal</keyword>
<dbReference type="Proteomes" id="UP000755551">
    <property type="component" value="Unassembled WGS sequence"/>
</dbReference>
<feature type="chain" id="PRO_5046582679" evidence="1">
    <location>
        <begin position="19"/>
        <end position="169"/>
    </location>
</feature>
<dbReference type="PANTHER" id="PTHR37530:SF1">
    <property type="entry name" value="OUTER MEMBRANE PROTEIN SLP"/>
    <property type="match status" value="1"/>
</dbReference>
<proteinExistence type="predicted"/>
<comment type="caution">
    <text evidence="2">The sequence shown here is derived from an EMBL/GenBank/DDBJ whole genome shotgun (WGS) entry which is preliminary data.</text>
</comment>
<evidence type="ECO:0000256" key="1">
    <source>
        <dbReference type="SAM" id="SignalP"/>
    </source>
</evidence>
<keyword evidence="2" id="KW-0449">Lipoprotein</keyword>
<protein>
    <submittedName>
        <fullName evidence="2">Slp family lipoprotein</fullName>
    </submittedName>
</protein>
<evidence type="ECO:0000313" key="3">
    <source>
        <dbReference type="Proteomes" id="UP000755551"/>
    </source>
</evidence>
<name>A0ABS6MBD6_9GAMM</name>
<dbReference type="PIRSF" id="PIRSF004982">
    <property type="entry name" value="SlP"/>
    <property type="match status" value="1"/>
</dbReference>
<dbReference type="RefSeq" id="WP_217335029.1">
    <property type="nucleotide sequence ID" value="NZ_JAHQZT010000010.1"/>
</dbReference>
<sequence>MLKQLALLTLTLALGACAAVPEGLKTEDTRTLLPFAEHGPDAAPATARWGGEIAAVHNRAESTEIEVVQFELNASGRPLKSDTSGGRFRLQVPGFLDPAIHAPGRLVTALGTFSGMTDGHIDEQPYRFPVLRSESVHLWPVIKEPVKCDCEPMFNSPLLMRPIIVVPQP</sequence>